<protein>
    <submittedName>
        <fullName evidence="4">Scyllo-inositol 2-dehydrogenase (NAD(+))</fullName>
        <ecNumber evidence="4">1.1.1.370</ecNumber>
    </submittedName>
</protein>
<proteinExistence type="predicted"/>
<evidence type="ECO:0000313" key="5">
    <source>
        <dbReference type="Proteomes" id="UP000236173"/>
    </source>
</evidence>
<dbReference type="SUPFAM" id="SSF51735">
    <property type="entry name" value="NAD(P)-binding Rossmann-fold domains"/>
    <property type="match status" value="1"/>
</dbReference>
<accession>A0A2H5XB63</accession>
<dbReference type="EC" id="1.1.1.370" evidence="4"/>
<evidence type="ECO:0000259" key="3">
    <source>
        <dbReference type="Pfam" id="PF02894"/>
    </source>
</evidence>
<dbReference type="InterPro" id="IPR050463">
    <property type="entry name" value="Gfo/Idh/MocA_oxidrdct_glycsds"/>
</dbReference>
<dbReference type="Pfam" id="PF02894">
    <property type="entry name" value="GFO_IDH_MocA_C"/>
    <property type="match status" value="1"/>
</dbReference>
<evidence type="ECO:0000259" key="2">
    <source>
        <dbReference type="Pfam" id="PF01408"/>
    </source>
</evidence>
<dbReference type="SUPFAM" id="SSF55347">
    <property type="entry name" value="Glyceraldehyde-3-phosphate dehydrogenase-like, C-terminal domain"/>
    <property type="match status" value="1"/>
</dbReference>
<dbReference type="InterPro" id="IPR036291">
    <property type="entry name" value="NAD(P)-bd_dom_sf"/>
</dbReference>
<sequence length="345" mass="38144">MPATVGVAVIGCGGISGTHLRTLVSLSGVQVQVVCDVDEGRAKQRAEEFSVPHWTTDYRAALADDKVQAVFVLVPQGHHAEVVLAAAQAGKHIFCEKPMAMSVAECKAMNAAVKAAGVILQIGYVMRFSEDAQKIKEWLNRIGRPVVFRDVWAVVRGSPAKWVHDVKMGGGTLWENSHWLDFMNWLFGRPIQVFAKLRRFKPEDTTAWDTTLVVVDYAGGDLALWGEAWTAPGFGWNYIRYRSVRPHLDIIGPQGSVHFPAPDGSRVAALFLNRAGDAPVETHEWQSDWGATADGYRREVEHFFECVREGKQPLCTGEDGEWAIQIAEGAVRSHHLGQPVRLPLE</sequence>
<dbReference type="PANTHER" id="PTHR43818:SF11">
    <property type="entry name" value="BCDNA.GH03377"/>
    <property type="match status" value="1"/>
</dbReference>
<dbReference type="GO" id="GO:0000166">
    <property type="term" value="F:nucleotide binding"/>
    <property type="evidence" value="ECO:0007669"/>
    <property type="project" value="InterPro"/>
</dbReference>
<organism evidence="4 5">
    <name type="scientific">Candidatus Fervidibacter japonicus</name>
    <dbReference type="NCBI Taxonomy" id="2035412"/>
    <lineage>
        <taxon>Bacteria</taxon>
        <taxon>Candidatus Fervidibacterota</taxon>
        <taxon>Candidatus Fervidibacter</taxon>
    </lineage>
</organism>
<dbReference type="Gene3D" id="3.40.50.720">
    <property type="entry name" value="NAD(P)-binding Rossmann-like Domain"/>
    <property type="match status" value="1"/>
</dbReference>
<dbReference type="InterPro" id="IPR004104">
    <property type="entry name" value="Gfo/Idh/MocA-like_OxRdtase_C"/>
</dbReference>
<feature type="domain" description="Gfo/Idh/MocA-like oxidoreductase N-terminal" evidence="2">
    <location>
        <begin position="6"/>
        <end position="124"/>
    </location>
</feature>
<gene>
    <name evidence="4" type="primary">iolX_8</name>
    <name evidence="4" type="ORF">HRbin17_00940</name>
</gene>
<dbReference type="PANTHER" id="PTHR43818">
    <property type="entry name" value="BCDNA.GH03377"/>
    <property type="match status" value="1"/>
</dbReference>
<comment type="caution">
    <text evidence="4">The sequence shown here is derived from an EMBL/GenBank/DDBJ whole genome shotgun (WGS) entry which is preliminary data.</text>
</comment>
<dbReference type="GO" id="GO:0016491">
    <property type="term" value="F:oxidoreductase activity"/>
    <property type="evidence" value="ECO:0007669"/>
    <property type="project" value="UniProtKB-KW"/>
</dbReference>
<evidence type="ECO:0000256" key="1">
    <source>
        <dbReference type="ARBA" id="ARBA00023002"/>
    </source>
</evidence>
<reference evidence="5" key="1">
    <citation type="submission" date="2017-09" db="EMBL/GenBank/DDBJ databases">
        <title>Metaegenomics of thermophilic ammonia-oxidizing enrichment culture.</title>
        <authorList>
            <person name="Kato S."/>
            <person name="Suzuki K."/>
        </authorList>
    </citation>
    <scope>NUCLEOTIDE SEQUENCE [LARGE SCALE GENOMIC DNA]</scope>
</reference>
<dbReference type="Gene3D" id="3.30.360.10">
    <property type="entry name" value="Dihydrodipicolinate Reductase, domain 2"/>
    <property type="match status" value="1"/>
</dbReference>
<dbReference type="Proteomes" id="UP000236173">
    <property type="component" value="Unassembled WGS sequence"/>
</dbReference>
<keyword evidence="1 4" id="KW-0560">Oxidoreductase</keyword>
<dbReference type="InterPro" id="IPR000683">
    <property type="entry name" value="Gfo/Idh/MocA-like_OxRdtase_N"/>
</dbReference>
<dbReference type="Pfam" id="PF01408">
    <property type="entry name" value="GFO_IDH_MocA"/>
    <property type="match status" value="1"/>
</dbReference>
<name>A0A2H5XB63_9BACT</name>
<feature type="domain" description="Gfo/Idh/MocA-like oxidoreductase C-terminal" evidence="3">
    <location>
        <begin position="140"/>
        <end position="342"/>
    </location>
</feature>
<dbReference type="EMBL" id="BEHT01000010">
    <property type="protein sequence ID" value="GBC98428.1"/>
    <property type="molecule type" value="Genomic_DNA"/>
</dbReference>
<dbReference type="AlphaFoldDB" id="A0A2H5XB63"/>
<evidence type="ECO:0000313" key="4">
    <source>
        <dbReference type="EMBL" id="GBC98428.1"/>
    </source>
</evidence>